<sequence length="1935" mass="214355">MKRTQNFMKTKQPRRGALLLVVLSILVLFALVGLTFVVSALAFNTGAQANLESNRQSGEAPNEADAVMMQLLRGPRPGTASSILSHEILRDMWGNQSVVISGTAAQIDIDRPKDSSSNDITQFWEIEVDENVVPSNLFRIEQYYTGSVLTFTSGELKGQSHRILHYRMKFQTDMMGTVTQDGVVFVIDQDPIVPRENLVDSNGDGGIAPVDGDGFVVNDPPFNGTGLGFDPTAPTGSNKRTLSLLSGSDPVALLPNILYNFPDGRAGAVSIEAGGADEPYDAPDVQNMFLAYVDGGRTTVTADILPSFHRPDLVRYWFRQYIAANSMTVGMFDDPDAFMQNPDLDTSSWMSAPTQAQRDAAWAFRRKFTLRPSKTDHPNFTGSNANYDILGTASNARWDIDNDLDGIADSIWIDVGLPLKTDRQGRRYRPLAAIMVKDLDGLINVNTHGFYSQFASFEGTFPPSGTPTDATTLLQASSGMTNKHNQFSPSWDLDSMGMAYEPKDMQLALGSGYGPAEVSLRQIFTAQNAFDLMDARYKGQTSFTSTTGTPGQDATDDVRSRMDNVGLADAFNTTTNNRFGTPPDRLGLGRMYIDYAGRPRFQPRVDGSALTSQPTPGSFGQRTDDPYEFDPIHGYRYDTPFTYQELERVLRYEEYDSSTVAQSDDRLMDLAQLSLTQNSTTPTSTVEAQTRRRLITTASFQVPTANRVDIPFDLRDEANNMSGTPQNMMFDGKSYLSRRPAPTLVTLLQERLRQDNSWDPTTAADKKLFKEKIYQLLPPEIFRGEPFDLNRLLEAPADGNGTDDIFELQRVADITFQTKYGTSAANSPNSQFVNWLNGTTGVGCKSPTLPTPINATNPTSYSASRQLMARYLYVMVLLLMEPDYHLPTIDPSLTDTQKRELTQRRIAQWAINVVDFRDRDAVMTPFEYDLNPFKDDDGTNDDPWNVDGNLSTTEDVAFRRVVWGAEAPELVLSETLAFHDRRTKDTAWDDSARSEKTRKSSMMMEDPDLDQYRIPQGSLFIELYNPRNLTTNNNYLPPELYDSSGLKLDAKTPGGDPVWRIVITNDELDTSPAARTNILDEIASRPDTINFQPRTLITDTTDPAYFAMLDGDGTPDENYDIERIIWFCNPTTAPATTIAEPTKTFYYRGSSSLRIAPDGYSIIGPRKTTYLGSKPFQGNGTDPANQWVNEPGSQSIVLSGNTEGIYTFNNTQSPSGLRRASDTDFAVTAALPTSYANAYDPDGLPTGIGLSVTEPLPDTSYYPEPTVENLAPNLVIYDLYTDGDDPLAAPTVTCPDTPFDSDGGRGYPLSLSAALHDTGTHPDKSDKGDTAVIKDYKTAILQRLANPLSNHNAALNPYITVDHLGIDITVFNGEDSYQIHSATYAGAPNQDDWDPDESGDTDGDHARGSNDVYFASREKGRRDDNNHANNPPIAELEGSSATPSYSSGNYLGTLKRIKQITGTLATDLSNMIQEYNQTPPIHPAPVDTTLVAGAPATDEHFGRKLVHTMGYVNHNLGAQIKSAIAVNSAYQYSPLPLESGRQPNPYTVGTAFDCENNPLSYLNWPNAPYVSKYDLMMVPTSSPQRLLFEYSGARKNDTNTADTPFHFDSGSTNGDNLAVQLAPYAYLFNFFHGTKTDGLNPATPPANDDKAMQLVRLFDFVHVPSRFNGTNKWFDITQFNPTSGDLRNLSTKTEDARLGYMFPFNRQSEFREPGKINLNTIPSQAVYDSIFDPTFWQSTDFNFATWDEFKQSRRGYTGSYDTSYPSGFSNPFRPAAAAEMMPVLHGGDKKLLVPPEEAGLLRSVDRNASSQADRTPLFDLRLADGSLGNDKMRHYRTDDNPMLRYQAYQRLGNIAGTQSNVFAVWITIGYFEVEPVAVSPTHPDGWRLAEELGNDTGEINRHRAFYIIDRSIPVGYVPGEDLNVEDTIMLKRFIE</sequence>
<feature type="compositionally biased region" description="Basic and acidic residues" evidence="1">
    <location>
        <begin position="1416"/>
        <end position="1426"/>
    </location>
</feature>
<proteinExistence type="predicted"/>
<organism evidence="2 3">
    <name type="scientific">Bremerella volcania</name>
    <dbReference type="NCBI Taxonomy" id="2527984"/>
    <lineage>
        <taxon>Bacteria</taxon>
        <taxon>Pseudomonadati</taxon>
        <taxon>Planctomycetota</taxon>
        <taxon>Planctomycetia</taxon>
        <taxon>Pirellulales</taxon>
        <taxon>Pirellulaceae</taxon>
        <taxon>Bremerella</taxon>
    </lineage>
</organism>
<feature type="region of interest" description="Disordered" evidence="1">
    <location>
        <begin position="1385"/>
        <end position="1445"/>
    </location>
</feature>
<gene>
    <name evidence="2" type="ORF">Pan97_34510</name>
</gene>
<keyword evidence="3" id="KW-1185">Reference proteome</keyword>
<feature type="compositionally biased region" description="Acidic residues" evidence="1">
    <location>
        <begin position="1391"/>
        <end position="1401"/>
    </location>
</feature>
<evidence type="ECO:0000313" key="2">
    <source>
        <dbReference type="EMBL" id="QDU76402.1"/>
    </source>
</evidence>
<dbReference type="RefSeq" id="WP_144974489.1">
    <property type="nucleotide sequence ID" value="NZ_CP036289.1"/>
</dbReference>
<dbReference type="OrthoDB" id="219623at2"/>
<evidence type="ECO:0000313" key="3">
    <source>
        <dbReference type="Proteomes" id="UP000318626"/>
    </source>
</evidence>
<reference evidence="3" key="1">
    <citation type="submission" date="2019-02" db="EMBL/GenBank/DDBJ databases">
        <title>Deep-cultivation of Planctomycetes and their phenomic and genomic characterization uncovers novel biology.</title>
        <authorList>
            <person name="Wiegand S."/>
            <person name="Jogler M."/>
            <person name="Boedeker C."/>
            <person name="Pinto D."/>
            <person name="Vollmers J."/>
            <person name="Rivas-Marin E."/>
            <person name="Kohn T."/>
            <person name="Peeters S.H."/>
            <person name="Heuer A."/>
            <person name="Rast P."/>
            <person name="Oberbeckmann S."/>
            <person name="Bunk B."/>
            <person name="Jeske O."/>
            <person name="Meyerdierks A."/>
            <person name="Storesund J.E."/>
            <person name="Kallscheuer N."/>
            <person name="Luecker S."/>
            <person name="Lage O.M."/>
            <person name="Pohl T."/>
            <person name="Merkel B.J."/>
            <person name="Hornburger P."/>
            <person name="Mueller R.-W."/>
            <person name="Bruemmer F."/>
            <person name="Labrenz M."/>
            <person name="Spormann A.M."/>
            <person name="Op den Camp H."/>
            <person name="Overmann J."/>
            <person name="Amann R."/>
            <person name="Jetten M.S.M."/>
            <person name="Mascher T."/>
            <person name="Medema M.H."/>
            <person name="Devos D.P."/>
            <person name="Kaster A.-K."/>
            <person name="Ovreas L."/>
            <person name="Rohde M."/>
            <person name="Galperin M.Y."/>
            <person name="Jogler C."/>
        </authorList>
    </citation>
    <scope>NUCLEOTIDE SEQUENCE [LARGE SCALE GENOMIC DNA]</scope>
    <source>
        <strain evidence="3">Pan97</strain>
    </source>
</reference>
<dbReference type="EMBL" id="CP036289">
    <property type="protein sequence ID" value="QDU76402.1"/>
    <property type="molecule type" value="Genomic_DNA"/>
</dbReference>
<name>A0A518CAZ7_9BACT</name>
<protein>
    <submittedName>
        <fullName evidence="2">Uncharacterized protein</fullName>
    </submittedName>
</protein>
<evidence type="ECO:0000256" key="1">
    <source>
        <dbReference type="SAM" id="MobiDB-lite"/>
    </source>
</evidence>
<dbReference type="Proteomes" id="UP000318626">
    <property type="component" value="Chromosome"/>
</dbReference>
<dbReference type="KEGG" id="bvo:Pan97_34510"/>
<accession>A0A518CAZ7</accession>